<dbReference type="PANTHER" id="PTHR33127:SF57">
    <property type="entry name" value="BNAC03G73060D PROTEIN"/>
    <property type="match status" value="1"/>
</dbReference>
<evidence type="ECO:0000259" key="2">
    <source>
        <dbReference type="Pfam" id="PF03478"/>
    </source>
</evidence>
<dbReference type="InterPro" id="IPR001810">
    <property type="entry name" value="F-box_dom"/>
</dbReference>
<gene>
    <name evidence="3" type="ORF">ERUC_LOCUS44526</name>
</gene>
<accession>A0ABC8M6W9</accession>
<dbReference type="Gene3D" id="1.20.1280.50">
    <property type="match status" value="1"/>
</dbReference>
<dbReference type="AlphaFoldDB" id="A0ABC8M6W9"/>
<protein>
    <recommendedName>
        <fullName evidence="5">F-box domain-containing protein</fullName>
    </recommendedName>
</protein>
<organism evidence="3 4">
    <name type="scientific">Eruca vesicaria subsp. sativa</name>
    <name type="common">Garden rocket</name>
    <name type="synonym">Eruca sativa</name>
    <dbReference type="NCBI Taxonomy" id="29727"/>
    <lineage>
        <taxon>Eukaryota</taxon>
        <taxon>Viridiplantae</taxon>
        <taxon>Streptophyta</taxon>
        <taxon>Embryophyta</taxon>
        <taxon>Tracheophyta</taxon>
        <taxon>Spermatophyta</taxon>
        <taxon>Magnoliopsida</taxon>
        <taxon>eudicotyledons</taxon>
        <taxon>Gunneridae</taxon>
        <taxon>Pentapetalae</taxon>
        <taxon>rosids</taxon>
        <taxon>malvids</taxon>
        <taxon>Brassicales</taxon>
        <taxon>Brassicaceae</taxon>
        <taxon>Brassiceae</taxon>
        <taxon>Eruca</taxon>
    </lineage>
</organism>
<evidence type="ECO:0000313" key="3">
    <source>
        <dbReference type="EMBL" id="CAH8392043.1"/>
    </source>
</evidence>
<dbReference type="Proteomes" id="UP001642260">
    <property type="component" value="Unassembled WGS sequence"/>
</dbReference>
<name>A0ABC8M6W9_ERUVS</name>
<dbReference type="EMBL" id="CAKOAT010978487">
    <property type="protein sequence ID" value="CAH8392043.1"/>
    <property type="molecule type" value="Genomic_DNA"/>
</dbReference>
<feature type="domain" description="F-box" evidence="1">
    <location>
        <begin position="29"/>
        <end position="65"/>
    </location>
</feature>
<dbReference type="CDD" id="cd09917">
    <property type="entry name" value="F-box_SF"/>
    <property type="match status" value="1"/>
</dbReference>
<reference evidence="3 4" key="1">
    <citation type="submission" date="2022-03" db="EMBL/GenBank/DDBJ databases">
        <authorList>
            <person name="Macdonald S."/>
            <person name="Ahmed S."/>
            <person name="Newling K."/>
        </authorList>
    </citation>
    <scope>NUCLEOTIDE SEQUENCE [LARGE SCALE GENOMIC DNA]</scope>
</reference>
<dbReference type="SUPFAM" id="SSF81383">
    <property type="entry name" value="F-box domain"/>
    <property type="match status" value="1"/>
</dbReference>
<proteinExistence type="predicted"/>
<evidence type="ECO:0000259" key="1">
    <source>
        <dbReference type="Pfam" id="PF00646"/>
    </source>
</evidence>
<comment type="caution">
    <text evidence="3">The sequence shown here is derived from an EMBL/GenBank/DDBJ whole genome shotgun (WGS) entry which is preliminary data.</text>
</comment>
<dbReference type="PANTHER" id="PTHR33127">
    <property type="entry name" value="TRANSMEMBRANE PROTEIN"/>
    <property type="match status" value="1"/>
</dbReference>
<feature type="domain" description="KIB1-4 beta-propeller" evidence="2">
    <location>
        <begin position="90"/>
        <end position="298"/>
    </location>
</feature>
<evidence type="ECO:0000313" key="4">
    <source>
        <dbReference type="Proteomes" id="UP001642260"/>
    </source>
</evidence>
<dbReference type="InterPro" id="IPR036047">
    <property type="entry name" value="F-box-like_dom_sf"/>
</dbReference>
<dbReference type="InterPro" id="IPR005174">
    <property type="entry name" value="KIB1-4_b-propeller"/>
</dbReference>
<dbReference type="Pfam" id="PF00646">
    <property type="entry name" value="F-box"/>
    <property type="match status" value="1"/>
</dbReference>
<dbReference type="Pfam" id="PF03478">
    <property type="entry name" value="Beta-prop_KIB1-4"/>
    <property type="match status" value="1"/>
</dbReference>
<keyword evidence="4" id="KW-1185">Reference proteome</keyword>
<evidence type="ECO:0008006" key="5">
    <source>
        <dbReference type="Google" id="ProtNLM"/>
    </source>
</evidence>
<sequence>MASHSPSSTTITCKRSTSQSEEAIMNPSFSDLPSSLLEVIMSRLTLKDNIFASAACKSWCEAAVSTRVVEKHPWLLSFDNYTSFFELLDPVQSQLYTLNLPELAESTLLYSAHGWLLMHSPTSDDMFFFNPFTRERISLPEFALPFQAIAFSCPPASEDCVVVALNFKVQYCVTISTCHPGATEWITSVFPAAILCYTKSKLVYLVDRFYCFNVGGGYLYSFLPSSRTWVCHEDAYYLYSFLPSSRTWDKKETFLAEKEGQLFLVFTCGKEKPVVYKQGSLQWEEMSSTELDGFTIFFSSYYSELRTNLPLMRNNLCSFDDRLIRCLSYSYDKSRYNPHKESLSWLELVRRSKCLWIDPPDNVLDYLN</sequence>